<name>A0AAU1M2Y6_9ACTN</name>
<dbReference type="GO" id="GO:0047596">
    <property type="term" value="F:6-methylsalicylate decarboxylase activity"/>
    <property type="evidence" value="ECO:0007669"/>
    <property type="project" value="UniProtKB-EC"/>
</dbReference>
<dbReference type="GO" id="GO:0005829">
    <property type="term" value="C:cytosol"/>
    <property type="evidence" value="ECO:0007669"/>
    <property type="project" value="TreeGrafter"/>
</dbReference>
<sequence length="310" mass="33506">MPFDGGRVDVHQHIAPPFWKKSAVAADPHVAYIADWSEADTLRTMDALGTRVAMLSLTSPGAQFQDVRTANALARAVNEYGAEAVRRRPDRFGLLACLPLLDPDAAVAEAVYALDELGADGVAVLSNAGGRYLGDHAYRPLWEALDRRGAVVLVHPTSPQGLADLPGLQGWAEWPFDTTRTARHMVVNGVMRDHPSLKVILSHAGGFLPYQVTRFEELSVTNPSVTREGVREDLRRFYFDTALTTHPATLAALLAFAGAGHVLFGTDMPAAPLTVAGSLAAELDAHLRETPDVAYEINMGTAEKIFGRTF</sequence>
<dbReference type="Gene3D" id="3.20.20.140">
    <property type="entry name" value="Metal-dependent hydrolases"/>
    <property type="match status" value="1"/>
</dbReference>
<proteinExistence type="predicted"/>
<dbReference type="EMBL" id="CP108169">
    <property type="protein sequence ID" value="WTQ77991.1"/>
    <property type="molecule type" value="Genomic_DNA"/>
</dbReference>
<dbReference type="Pfam" id="PF04909">
    <property type="entry name" value="Amidohydro_2"/>
    <property type="match status" value="1"/>
</dbReference>
<dbReference type="PANTHER" id="PTHR21240">
    <property type="entry name" value="2-AMINO-3-CARBOXYLMUCONATE-6-SEMIALDEHYDE DECARBOXYLASE"/>
    <property type="match status" value="1"/>
</dbReference>
<feature type="domain" description="Amidohydrolase-related" evidence="6">
    <location>
        <begin position="8"/>
        <end position="307"/>
    </location>
</feature>
<keyword evidence="2" id="KW-0862">Zinc</keyword>
<keyword evidence="3" id="KW-0456">Lyase</keyword>
<evidence type="ECO:0000256" key="4">
    <source>
        <dbReference type="ARBA" id="ARBA00036832"/>
    </source>
</evidence>
<dbReference type="EC" id="4.1.1.52" evidence="5"/>
<evidence type="ECO:0000259" key="6">
    <source>
        <dbReference type="Pfam" id="PF04909"/>
    </source>
</evidence>
<dbReference type="GO" id="GO:0016787">
    <property type="term" value="F:hydrolase activity"/>
    <property type="evidence" value="ECO:0007669"/>
    <property type="project" value="InterPro"/>
</dbReference>
<dbReference type="AlphaFoldDB" id="A0AAU1M2Y6"/>
<keyword evidence="1" id="KW-0479">Metal-binding</keyword>
<evidence type="ECO:0000256" key="3">
    <source>
        <dbReference type="ARBA" id="ARBA00023239"/>
    </source>
</evidence>
<dbReference type="GO" id="GO:0046872">
    <property type="term" value="F:metal ion binding"/>
    <property type="evidence" value="ECO:0007669"/>
    <property type="project" value="UniProtKB-KW"/>
</dbReference>
<accession>A0AAU1M2Y6</accession>
<evidence type="ECO:0000256" key="1">
    <source>
        <dbReference type="ARBA" id="ARBA00022723"/>
    </source>
</evidence>
<dbReference type="InterPro" id="IPR032465">
    <property type="entry name" value="ACMSD"/>
</dbReference>
<evidence type="ECO:0000256" key="5">
    <source>
        <dbReference type="ARBA" id="ARBA00038889"/>
    </source>
</evidence>
<dbReference type="PANTHER" id="PTHR21240:SF29">
    <property type="entry name" value="AMIDOHYDROLASE-RELATED DOMAIN-CONTAINING PROTEIN"/>
    <property type="match status" value="1"/>
</dbReference>
<dbReference type="InterPro" id="IPR032466">
    <property type="entry name" value="Metal_Hydrolase"/>
</dbReference>
<dbReference type="GO" id="GO:0019748">
    <property type="term" value="P:secondary metabolic process"/>
    <property type="evidence" value="ECO:0007669"/>
    <property type="project" value="TreeGrafter"/>
</dbReference>
<comment type="catalytic activity">
    <reaction evidence="4">
        <text>6-methylsalicylate + H(+) = 3-methylphenol + CO2</text>
        <dbReference type="Rhea" id="RHEA:23112"/>
        <dbReference type="ChEBI" id="CHEBI:15378"/>
        <dbReference type="ChEBI" id="CHEBI:16526"/>
        <dbReference type="ChEBI" id="CHEBI:17231"/>
        <dbReference type="ChEBI" id="CHEBI:36658"/>
        <dbReference type="EC" id="4.1.1.52"/>
    </reaction>
    <physiologicalReaction direction="left-to-right" evidence="4">
        <dbReference type="Rhea" id="RHEA:23113"/>
    </physiologicalReaction>
</comment>
<evidence type="ECO:0000313" key="7">
    <source>
        <dbReference type="EMBL" id="WTQ77991.1"/>
    </source>
</evidence>
<evidence type="ECO:0000256" key="2">
    <source>
        <dbReference type="ARBA" id="ARBA00022833"/>
    </source>
</evidence>
<protein>
    <recommendedName>
        <fullName evidence="5">6-methylsalicylate decarboxylase</fullName>
        <ecNumber evidence="5">4.1.1.52</ecNumber>
    </recommendedName>
</protein>
<gene>
    <name evidence="7" type="ORF">OG222_34775</name>
</gene>
<dbReference type="InterPro" id="IPR006680">
    <property type="entry name" value="Amidohydro-rel"/>
</dbReference>
<dbReference type="SUPFAM" id="SSF51556">
    <property type="entry name" value="Metallo-dependent hydrolases"/>
    <property type="match status" value="1"/>
</dbReference>
<organism evidence="7">
    <name type="scientific">Streptomyces sp. NBC_00148</name>
    <dbReference type="NCBI Taxonomy" id="2903626"/>
    <lineage>
        <taxon>Bacteria</taxon>
        <taxon>Bacillati</taxon>
        <taxon>Actinomycetota</taxon>
        <taxon>Actinomycetes</taxon>
        <taxon>Kitasatosporales</taxon>
        <taxon>Streptomycetaceae</taxon>
        <taxon>Streptomyces</taxon>
    </lineage>
</organism>
<reference evidence="7" key="1">
    <citation type="submission" date="2022-10" db="EMBL/GenBank/DDBJ databases">
        <title>The complete genomes of actinobacterial strains from the NBC collection.</title>
        <authorList>
            <person name="Joergensen T.S."/>
            <person name="Alvarez Arevalo M."/>
            <person name="Sterndorff E.B."/>
            <person name="Faurdal D."/>
            <person name="Vuksanovic O."/>
            <person name="Mourched A.-S."/>
            <person name="Charusanti P."/>
            <person name="Shaw S."/>
            <person name="Blin K."/>
            <person name="Weber T."/>
        </authorList>
    </citation>
    <scope>NUCLEOTIDE SEQUENCE</scope>
    <source>
        <strain evidence="7">NBC_00148</strain>
    </source>
</reference>